<evidence type="ECO:0000313" key="8">
    <source>
        <dbReference type="EMBL" id="MBE1484481.1"/>
    </source>
</evidence>
<evidence type="ECO:0000259" key="6">
    <source>
        <dbReference type="PROSITE" id="PS50937"/>
    </source>
</evidence>
<dbReference type="GO" id="GO:0006355">
    <property type="term" value="P:regulation of DNA-templated transcription"/>
    <property type="evidence" value="ECO:0007669"/>
    <property type="project" value="InterPro"/>
</dbReference>
<dbReference type="GO" id="GO:0008379">
    <property type="term" value="F:thioredoxin peroxidase activity"/>
    <property type="evidence" value="ECO:0007669"/>
    <property type="project" value="TreeGrafter"/>
</dbReference>
<dbReference type="AlphaFoldDB" id="A0A927M0K3"/>
<gene>
    <name evidence="8" type="ORF">H4W31_000119</name>
</gene>
<keyword evidence="3" id="KW-0560">Oxidoreductase</keyword>
<dbReference type="InterPro" id="IPR036249">
    <property type="entry name" value="Thioredoxin-like_sf"/>
</dbReference>
<dbReference type="Pfam" id="PF08534">
    <property type="entry name" value="Redoxin"/>
    <property type="match status" value="1"/>
</dbReference>
<dbReference type="SUPFAM" id="SSF52833">
    <property type="entry name" value="Thioredoxin-like"/>
    <property type="match status" value="1"/>
</dbReference>
<dbReference type="PANTHER" id="PTHR42801">
    <property type="entry name" value="THIOREDOXIN-DEPENDENT PEROXIDE REDUCTASE"/>
    <property type="match status" value="1"/>
</dbReference>
<dbReference type="CDD" id="cd03017">
    <property type="entry name" value="PRX_BCP"/>
    <property type="match status" value="1"/>
</dbReference>
<evidence type="ECO:0000256" key="5">
    <source>
        <dbReference type="ARBA" id="ARBA00023284"/>
    </source>
</evidence>
<evidence type="ECO:0000256" key="3">
    <source>
        <dbReference type="ARBA" id="ARBA00023002"/>
    </source>
</evidence>
<keyword evidence="1" id="KW-0575">Peroxidase</keyword>
<dbReference type="Proteomes" id="UP000649753">
    <property type="component" value="Unassembled WGS sequence"/>
</dbReference>
<dbReference type="CDD" id="cd01282">
    <property type="entry name" value="HTH_MerR-like_sg3"/>
    <property type="match status" value="1"/>
</dbReference>
<organism evidence="8 9">
    <name type="scientific">Plantactinospora soyae</name>
    <dbReference type="NCBI Taxonomy" id="1544732"/>
    <lineage>
        <taxon>Bacteria</taxon>
        <taxon>Bacillati</taxon>
        <taxon>Actinomycetota</taxon>
        <taxon>Actinomycetes</taxon>
        <taxon>Micromonosporales</taxon>
        <taxon>Micromonosporaceae</taxon>
        <taxon>Plantactinospora</taxon>
    </lineage>
</organism>
<sequence length="321" mass="35040">MRAGELARVAEVTVRALRYYEKVGLVVPVRLPNGYRDYDPVAVRQVREIRELTSLGLSVEETRPFVECLASGHGSGDECPASLAAYRHAIDELSVRIVRLTQRRDALAGHLRAAAERSIPKGVQPFSAGYGLDGRPVRCDPPIPSDDGTADRLAGVRLPNVTLPASDGSTVALTALGAGRTVLYVYPLTGRPGVDLPEGWDTIPGARGCTAEACGFRDHHEELVGAGAARVYGLSSQPGHYQREVVDRLRLPFTMLADPEFAVRDALRLPTFPAGGLTLYRRLTMIVSRGVIEHVFYPVYPPAQHAFEVLDWLRTHPESTE</sequence>
<keyword evidence="2" id="KW-0049">Antioxidant</keyword>
<evidence type="ECO:0000256" key="1">
    <source>
        <dbReference type="ARBA" id="ARBA00022559"/>
    </source>
</evidence>
<dbReference type="GO" id="GO:0003677">
    <property type="term" value="F:DNA binding"/>
    <property type="evidence" value="ECO:0007669"/>
    <property type="project" value="InterPro"/>
</dbReference>
<dbReference type="InterPro" id="IPR013740">
    <property type="entry name" value="Redoxin"/>
</dbReference>
<dbReference type="SMART" id="SM00422">
    <property type="entry name" value="HTH_MERR"/>
    <property type="match status" value="1"/>
</dbReference>
<comment type="caution">
    <text evidence="8">The sequence shown here is derived from an EMBL/GenBank/DDBJ whole genome shotgun (WGS) entry which is preliminary data.</text>
</comment>
<reference evidence="8" key="1">
    <citation type="submission" date="2020-10" db="EMBL/GenBank/DDBJ databases">
        <title>Sequencing the genomes of 1000 actinobacteria strains.</title>
        <authorList>
            <person name="Klenk H.-P."/>
        </authorList>
    </citation>
    <scope>NUCLEOTIDE SEQUENCE</scope>
    <source>
        <strain evidence="8">DSM 46832</strain>
    </source>
</reference>
<dbReference type="PANTHER" id="PTHR42801:SF21">
    <property type="entry name" value="BCPB PROTEIN"/>
    <property type="match status" value="1"/>
</dbReference>
<keyword evidence="9" id="KW-1185">Reference proteome</keyword>
<dbReference type="InterPro" id="IPR000551">
    <property type="entry name" value="MerR-type_HTH_dom"/>
</dbReference>
<dbReference type="Pfam" id="PF13411">
    <property type="entry name" value="MerR_1"/>
    <property type="match status" value="1"/>
</dbReference>
<proteinExistence type="predicted"/>
<dbReference type="GO" id="GO:0005737">
    <property type="term" value="C:cytoplasm"/>
    <property type="evidence" value="ECO:0007669"/>
    <property type="project" value="TreeGrafter"/>
</dbReference>
<dbReference type="InterPro" id="IPR009061">
    <property type="entry name" value="DNA-bd_dom_put_sf"/>
</dbReference>
<evidence type="ECO:0000313" key="9">
    <source>
        <dbReference type="Proteomes" id="UP000649753"/>
    </source>
</evidence>
<dbReference type="InterPro" id="IPR013766">
    <property type="entry name" value="Thioredoxin_domain"/>
</dbReference>
<evidence type="ECO:0000256" key="2">
    <source>
        <dbReference type="ARBA" id="ARBA00022862"/>
    </source>
</evidence>
<dbReference type="InterPro" id="IPR050924">
    <property type="entry name" value="Peroxiredoxin_BCP/PrxQ"/>
</dbReference>
<evidence type="ECO:0000256" key="4">
    <source>
        <dbReference type="ARBA" id="ARBA00023157"/>
    </source>
</evidence>
<evidence type="ECO:0000259" key="7">
    <source>
        <dbReference type="PROSITE" id="PS51352"/>
    </source>
</evidence>
<dbReference type="PRINTS" id="PR00040">
    <property type="entry name" value="HTHMERR"/>
</dbReference>
<dbReference type="RefSeq" id="WP_192764837.1">
    <property type="nucleotide sequence ID" value="NZ_JADBEB010000001.1"/>
</dbReference>
<dbReference type="Gene3D" id="3.40.30.10">
    <property type="entry name" value="Glutaredoxin"/>
    <property type="match status" value="1"/>
</dbReference>
<accession>A0A927M0K3</accession>
<dbReference type="PROSITE" id="PS51352">
    <property type="entry name" value="THIOREDOXIN_2"/>
    <property type="match status" value="1"/>
</dbReference>
<keyword evidence="4" id="KW-1015">Disulfide bond</keyword>
<protein>
    <submittedName>
        <fullName evidence="8">Peroxiredoxin/DNA-binding transcriptional MerR regulator</fullName>
    </submittedName>
</protein>
<name>A0A927M0K3_9ACTN</name>
<dbReference type="GO" id="GO:0045454">
    <property type="term" value="P:cell redox homeostasis"/>
    <property type="evidence" value="ECO:0007669"/>
    <property type="project" value="TreeGrafter"/>
</dbReference>
<feature type="domain" description="HTH merR-type" evidence="6">
    <location>
        <begin position="1"/>
        <end position="68"/>
    </location>
</feature>
<dbReference type="GO" id="GO:0034599">
    <property type="term" value="P:cellular response to oxidative stress"/>
    <property type="evidence" value="ECO:0007669"/>
    <property type="project" value="TreeGrafter"/>
</dbReference>
<dbReference type="PROSITE" id="PS50937">
    <property type="entry name" value="HTH_MERR_2"/>
    <property type="match status" value="1"/>
</dbReference>
<dbReference type="EMBL" id="JADBEB010000001">
    <property type="protein sequence ID" value="MBE1484481.1"/>
    <property type="molecule type" value="Genomic_DNA"/>
</dbReference>
<keyword evidence="5" id="KW-0676">Redox-active center</keyword>
<dbReference type="Gene3D" id="1.10.1660.10">
    <property type="match status" value="1"/>
</dbReference>
<dbReference type="PROSITE" id="PS00552">
    <property type="entry name" value="HTH_MERR_1"/>
    <property type="match status" value="1"/>
</dbReference>
<dbReference type="SUPFAM" id="SSF46955">
    <property type="entry name" value="Putative DNA-binding domain"/>
    <property type="match status" value="1"/>
</dbReference>
<feature type="domain" description="Thioredoxin" evidence="7">
    <location>
        <begin position="152"/>
        <end position="318"/>
    </location>
</feature>